<dbReference type="InterPro" id="IPR058548">
    <property type="entry name" value="MlaB-like_STAS"/>
</dbReference>
<protein>
    <submittedName>
        <fullName evidence="2">STAS domain-containing protein</fullName>
    </submittedName>
</protein>
<dbReference type="Gene3D" id="3.30.750.24">
    <property type="entry name" value="STAS domain"/>
    <property type="match status" value="1"/>
</dbReference>
<dbReference type="EMBL" id="JARVII010000026">
    <property type="protein sequence ID" value="MDG9700175.1"/>
    <property type="molecule type" value="Genomic_DNA"/>
</dbReference>
<dbReference type="InterPro" id="IPR002645">
    <property type="entry name" value="STAS_dom"/>
</dbReference>
<dbReference type="SUPFAM" id="SSF52091">
    <property type="entry name" value="SpoIIaa-like"/>
    <property type="match status" value="1"/>
</dbReference>
<organism evidence="2 3">
    <name type="scientific">Ottowia cancrivicina</name>
    <dbReference type="NCBI Taxonomy" id="3040346"/>
    <lineage>
        <taxon>Bacteria</taxon>
        <taxon>Pseudomonadati</taxon>
        <taxon>Pseudomonadota</taxon>
        <taxon>Betaproteobacteria</taxon>
        <taxon>Burkholderiales</taxon>
        <taxon>Comamonadaceae</taxon>
        <taxon>Ottowia</taxon>
    </lineage>
</organism>
<dbReference type="RefSeq" id="WP_050716395.1">
    <property type="nucleotide sequence ID" value="NZ_JARVII010000026.1"/>
</dbReference>
<proteinExistence type="predicted"/>
<dbReference type="AlphaFoldDB" id="A0AAW6RKY4"/>
<accession>A0AAW6RKY4</accession>
<feature type="domain" description="STAS" evidence="1">
    <location>
        <begin position="1"/>
        <end position="91"/>
    </location>
</feature>
<name>A0AAW6RKY4_9BURK</name>
<keyword evidence="3" id="KW-1185">Reference proteome</keyword>
<dbReference type="InterPro" id="IPR036513">
    <property type="entry name" value="STAS_dom_sf"/>
</dbReference>
<evidence type="ECO:0000313" key="3">
    <source>
        <dbReference type="Proteomes" id="UP001237156"/>
    </source>
</evidence>
<evidence type="ECO:0000259" key="1">
    <source>
        <dbReference type="PROSITE" id="PS50801"/>
    </source>
</evidence>
<dbReference type="PROSITE" id="PS50801">
    <property type="entry name" value="STAS"/>
    <property type="match status" value="1"/>
</dbReference>
<dbReference type="Proteomes" id="UP001237156">
    <property type="component" value="Unassembled WGS sequence"/>
</dbReference>
<comment type="caution">
    <text evidence="2">The sequence shown here is derived from an EMBL/GenBank/DDBJ whole genome shotgun (WGS) entry which is preliminary data.</text>
</comment>
<evidence type="ECO:0000313" key="2">
    <source>
        <dbReference type="EMBL" id="MDG9700175.1"/>
    </source>
</evidence>
<sequence>MLVLPAELTHKQAAACLVMLRQATHTAGEQTVVADASALTQFDSSALAVLLECRRSCLLEGKRFAVHGMPARLAELARLYGVAALLPPAAA</sequence>
<reference evidence="2 3" key="1">
    <citation type="submission" date="2023-04" db="EMBL/GenBank/DDBJ databases">
        <title>Ottowia paracancer sp. nov., isolated from human stomach.</title>
        <authorList>
            <person name="Song Y."/>
        </authorList>
    </citation>
    <scope>NUCLEOTIDE SEQUENCE [LARGE SCALE GENOMIC DNA]</scope>
    <source>
        <strain evidence="2 3">10c7w1</strain>
    </source>
</reference>
<dbReference type="Pfam" id="PF13466">
    <property type="entry name" value="STAS_2"/>
    <property type="match status" value="1"/>
</dbReference>
<gene>
    <name evidence="2" type="ORF">QB898_10725</name>
</gene>